<evidence type="ECO:0000256" key="3">
    <source>
        <dbReference type="ARBA" id="ARBA00022475"/>
    </source>
</evidence>
<keyword evidence="6 7" id="KW-0472">Membrane</keyword>
<evidence type="ECO:0000256" key="1">
    <source>
        <dbReference type="ARBA" id="ARBA00004651"/>
    </source>
</evidence>
<comment type="subcellular location">
    <subcellularLocation>
        <location evidence="1 7">Cell membrane</location>
        <topology evidence="1 7">Multi-pass membrane protein</topology>
    </subcellularLocation>
</comment>
<dbReference type="PANTHER" id="PTHR30193:SF37">
    <property type="entry name" value="INNER MEMBRANE ABC TRANSPORTER PERMEASE PROTEIN YCJO"/>
    <property type="match status" value="1"/>
</dbReference>
<dbReference type="Pfam" id="PF00528">
    <property type="entry name" value="BPD_transp_1"/>
    <property type="match status" value="1"/>
</dbReference>
<evidence type="ECO:0000256" key="2">
    <source>
        <dbReference type="ARBA" id="ARBA00022448"/>
    </source>
</evidence>
<feature type="transmembrane region" description="Helical" evidence="7">
    <location>
        <begin position="12"/>
        <end position="32"/>
    </location>
</feature>
<evidence type="ECO:0000256" key="7">
    <source>
        <dbReference type="RuleBase" id="RU363032"/>
    </source>
</evidence>
<dbReference type="GO" id="GO:0005886">
    <property type="term" value="C:plasma membrane"/>
    <property type="evidence" value="ECO:0007669"/>
    <property type="project" value="UniProtKB-SubCell"/>
</dbReference>
<protein>
    <submittedName>
        <fullName evidence="9">ABC transporter permease subunit</fullName>
    </submittedName>
</protein>
<sequence>MAKAKSGGLYPARVAFMLIVLSLAMYLFFSLWPIAYSVYIAFTDANNYNIASEPRIRELQAQLARIRDYLVANRESVLEQTYRADEYLSEAERCLAELKSMIEQSTPETFSVATLSQLRSRADMALTYAARIITSNTTFLYYFGNLGDIVSKAVALIDGGIWGDIDRVVGFKFAISADDLSQLRSNTLPKIDQALAMLQQARGMLKQVEGDYDLFVAAATKGLEEEIDRITLHFVGFKNFQTLFSDSRFPNSILKTLLFVLTSVPLKVAVGVALAFLFSSELIYGRRVMRALLLIPWALPILLSVTTWRMFMAPQMGPLWALLQSLGVDFNIYNKEWDAFLAYNIVEMWLAYPFIMTVTMAAIASIPRELLESALVDGASAWQRFKEIMLPLAARPVLFASILTAGASLQAFMVPLLINNGGPTKEVQLLWFARTTAGVNEMMVLFGYNRAYLDQQYGLSAAAYLVVVSILFLYALAWYFLIYKRAAPGGA</sequence>
<dbReference type="SUPFAM" id="SSF160964">
    <property type="entry name" value="MalF N-terminal region-like"/>
    <property type="match status" value="1"/>
</dbReference>
<keyword evidence="4 7" id="KW-0812">Transmembrane</keyword>
<proteinExistence type="inferred from homology"/>
<comment type="similarity">
    <text evidence="7">Belongs to the binding-protein-dependent transport system permease family.</text>
</comment>
<name>A0A7J3X5D2_THEPE</name>
<dbReference type="PROSITE" id="PS50928">
    <property type="entry name" value="ABC_TM1"/>
    <property type="match status" value="1"/>
</dbReference>
<dbReference type="InterPro" id="IPR035906">
    <property type="entry name" value="MetI-like_sf"/>
</dbReference>
<keyword evidence="5 7" id="KW-1133">Transmembrane helix</keyword>
<evidence type="ECO:0000256" key="6">
    <source>
        <dbReference type="ARBA" id="ARBA00023136"/>
    </source>
</evidence>
<dbReference type="CDD" id="cd06261">
    <property type="entry name" value="TM_PBP2"/>
    <property type="match status" value="1"/>
</dbReference>
<dbReference type="GO" id="GO:0055085">
    <property type="term" value="P:transmembrane transport"/>
    <property type="evidence" value="ECO:0007669"/>
    <property type="project" value="InterPro"/>
</dbReference>
<evidence type="ECO:0000259" key="8">
    <source>
        <dbReference type="PROSITE" id="PS50928"/>
    </source>
</evidence>
<accession>A0A7J3X5D2</accession>
<comment type="caution">
    <text evidence="9">The sequence shown here is derived from an EMBL/GenBank/DDBJ whole genome shotgun (WGS) entry which is preliminary data.</text>
</comment>
<dbReference type="PANTHER" id="PTHR30193">
    <property type="entry name" value="ABC TRANSPORTER PERMEASE PROTEIN"/>
    <property type="match status" value="1"/>
</dbReference>
<dbReference type="AlphaFoldDB" id="A0A7J3X5D2"/>
<keyword evidence="2 7" id="KW-0813">Transport</keyword>
<feature type="transmembrane region" description="Helical" evidence="7">
    <location>
        <begin position="350"/>
        <end position="371"/>
    </location>
</feature>
<dbReference type="InterPro" id="IPR051393">
    <property type="entry name" value="ABC_transporter_permease"/>
</dbReference>
<feature type="domain" description="ABC transmembrane type-1" evidence="8">
    <location>
        <begin position="253"/>
        <end position="478"/>
    </location>
</feature>
<feature type="transmembrane region" description="Helical" evidence="7">
    <location>
        <begin position="392"/>
        <end position="418"/>
    </location>
</feature>
<dbReference type="EMBL" id="DRZM01000051">
    <property type="protein sequence ID" value="HHP04413.1"/>
    <property type="molecule type" value="Genomic_DNA"/>
</dbReference>
<feature type="transmembrane region" description="Helical" evidence="7">
    <location>
        <begin position="461"/>
        <end position="481"/>
    </location>
</feature>
<evidence type="ECO:0000313" key="9">
    <source>
        <dbReference type="EMBL" id="HHP04413.1"/>
    </source>
</evidence>
<evidence type="ECO:0000256" key="4">
    <source>
        <dbReference type="ARBA" id="ARBA00022692"/>
    </source>
</evidence>
<organism evidence="9">
    <name type="scientific">Thermofilum pendens</name>
    <dbReference type="NCBI Taxonomy" id="2269"/>
    <lineage>
        <taxon>Archaea</taxon>
        <taxon>Thermoproteota</taxon>
        <taxon>Thermoprotei</taxon>
        <taxon>Thermofilales</taxon>
        <taxon>Thermofilaceae</taxon>
        <taxon>Thermofilum</taxon>
    </lineage>
</organism>
<feature type="transmembrane region" description="Helical" evidence="7">
    <location>
        <begin position="291"/>
        <end position="311"/>
    </location>
</feature>
<dbReference type="InterPro" id="IPR000515">
    <property type="entry name" value="MetI-like"/>
</dbReference>
<dbReference type="Gene3D" id="1.10.3720.10">
    <property type="entry name" value="MetI-like"/>
    <property type="match status" value="1"/>
</dbReference>
<gene>
    <name evidence="9" type="ORF">ENM88_01510</name>
</gene>
<keyword evidence="3" id="KW-1003">Cell membrane</keyword>
<reference evidence="9" key="1">
    <citation type="journal article" date="2020" name="mSystems">
        <title>Genome- and Community-Level Interaction Insights into Carbon Utilization and Element Cycling Functions of Hydrothermarchaeota in Hydrothermal Sediment.</title>
        <authorList>
            <person name="Zhou Z."/>
            <person name="Liu Y."/>
            <person name="Xu W."/>
            <person name="Pan J."/>
            <person name="Luo Z.H."/>
            <person name="Li M."/>
        </authorList>
    </citation>
    <scope>NUCLEOTIDE SEQUENCE [LARGE SCALE GENOMIC DNA]</scope>
    <source>
        <strain evidence="9">SpSt-1125</strain>
    </source>
</reference>
<feature type="transmembrane region" description="Helical" evidence="7">
    <location>
        <begin position="257"/>
        <end position="279"/>
    </location>
</feature>
<evidence type="ECO:0000256" key="5">
    <source>
        <dbReference type="ARBA" id="ARBA00022989"/>
    </source>
</evidence>
<dbReference type="SUPFAM" id="SSF161098">
    <property type="entry name" value="MetI-like"/>
    <property type="match status" value="1"/>
</dbReference>